<evidence type="ECO:0008006" key="4">
    <source>
        <dbReference type="Google" id="ProtNLM"/>
    </source>
</evidence>
<evidence type="ECO:0000313" key="3">
    <source>
        <dbReference type="Proteomes" id="UP000185622"/>
    </source>
</evidence>
<accession>A0ABM6IG99</accession>
<dbReference type="Proteomes" id="UP000185622">
    <property type="component" value="Chromosome"/>
</dbReference>
<dbReference type="EMBL" id="CP019437">
    <property type="protein sequence ID" value="AQS47733.1"/>
    <property type="molecule type" value="Genomic_DNA"/>
</dbReference>
<feature type="signal peptide" evidence="1">
    <location>
        <begin position="1"/>
        <end position="17"/>
    </location>
</feature>
<sequence length="81" mass="8787">MRKALLLLPFLAGCVPATPIVSDYNGDSVTIQTSMLADQAEVKVNAQAEADRICAKKGKRAEYASSRQVAEYTNAHLFLCL</sequence>
<protein>
    <recommendedName>
        <fullName evidence="4">Lipoprotein</fullName>
    </recommendedName>
</protein>
<dbReference type="RefSeq" id="WP_075774412.1">
    <property type="nucleotide sequence ID" value="NZ_CP019437.1"/>
</dbReference>
<name>A0ABM6IG99_9RHOB</name>
<evidence type="ECO:0000313" key="2">
    <source>
        <dbReference type="EMBL" id="AQS47733.1"/>
    </source>
</evidence>
<proteinExistence type="predicted"/>
<reference evidence="2 3" key="1">
    <citation type="submission" date="2017-01" db="EMBL/GenBank/DDBJ databases">
        <title>The complete genome sequence of a sulfur-oxidizing marine bacterium Thioclava sp. 25B10_4T.</title>
        <authorList>
            <person name="Liu Y."/>
            <person name="Lai Q."/>
            <person name="Shao Z."/>
        </authorList>
    </citation>
    <scope>NUCLEOTIDE SEQUENCE [LARGE SCALE GENOMIC DNA]</scope>
    <source>
        <strain evidence="2 3">25B10_4</strain>
    </source>
</reference>
<gene>
    <name evidence="2" type="ORF">BMG03_07920</name>
</gene>
<feature type="chain" id="PRO_5047079895" description="Lipoprotein" evidence="1">
    <location>
        <begin position="18"/>
        <end position="81"/>
    </location>
</feature>
<keyword evidence="3" id="KW-1185">Reference proteome</keyword>
<evidence type="ECO:0000256" key="1">
    <source>
        <dbReference type="SAM" id="SignalP"/>
    </source>
</evidence>
<organism evidence="2 3">
    <name type="scientific">Thioclava nitratireducens</name>
    <dbReference type="NCBI Taxonomy" id="1915078"/>
    <lineage>
        <taxon>Bacteria</taxon>
        <taxon>Pseudomonadati</taxon>
        <taxon>Pseudomonadota</taxon>
        <taxon>Alphaproteobacteria</taxon>
        <taxon>Rhodobacterales</taxon>
        <taxon>Paracoccaceae</taxon>
        <taxon>Thioclava</taxon>
    </lineage>
</organism>
<keyword evidence="1" id="KW-0732">Signal</keyword>